<feature type="signal peptide" evidence="4">
    <location>
        <begin position="1"/>
        <end position="19"/>
    </location>
</feature>
<reference evidence="6" key="1">
    <citation type="submission" date="2021-10" db="EMBL/GenBank/DDBJ databases">
        <title>De novo Genome Assembly of Clathrus columnatus (Basidiomycota, Fungi) Using Illumina and Nanopore Sequence Data.</title>
        <authorList>
            <person name="Ogiso-Tanaka E."/>
            <person name="Itagaki H."/>
            <person name="Hosoya T."/>
            <person name="Hosaka K."/>
        </authorList>
    </citation>
    <scope>NUCLEOTIDE SEQUENCE</scope>
    <source>
        <strain evidence="6">MO-923</strain>
    </source>
</reference>
<comment type="similarity">
    <text evidence="1 3">Belongs to the peptidase A1 family.</text>
</comment>
<gene>
    <name evidence="6" type="ORF">Clacol_007453</name>
</gene>
<evidence type="ECO:0000256" key="4">
    <source>
        <dbReference type="SAM" id="SignalP"/>
    </source>
</evidence>
<dbReference type="GO" id="GO:0006508">
    <property type="term" value="P:proteolysis"/>
    <property type="evidence" value="ECO:0007669"/>
    <property type="project" value="UniProtKB-KW"/>
</dbReference>
<proteinExistence type="inferred from homology"/>
<protein>
    <recommendedName>
        <fullName evidence="5">Peptidase A1 domain-containing protein</fullName>
    </recommendedName>
</protein>
<keyword evidence="3" id="KW-0378">Hydrolase</keyword>
<dbReference type="InterPro" id="IPR001461">
    <property type="entry name" value="Aspartic_peptidase_A1"/>
</dbReference>
<dbReference type="InterPro" id="IPR033121">
    <property type="entry name" value="PEPTIDASE_A1"/>
</dbReference>
<evidence type="ECO:0000259" key="5">
    <source>
        <dbReference type="PROSITE" id="PS51767"/>
    </source>
</evidence>
<comment type="caution">
    <text evidence="6">The sequence shown here is derived from an EMBL/GenBank/DDBJ whole genome shotgun (WGS) entry which is preliminary data.</text>
</comment>
<dbReference type="Gene3D" id="2.40.70.10">
    <property type="entry name" value="Acid Proteases"/>
    <property type="match status" value="2"/>
</dbReference>
<dbReference type="PRINTS" id="PR00792">
    <property type="entry name" value="PEPSIN"/>
</dbReference>
<dbReference type="InterPro" id="IPR034164">
    <property type="entry name" value="Pepsin-like_dom"/>
</dbReference>
<keyword evidence="4" id="KW-0732">Signal</keyword>
<name>A0AAV5AF01_9AGAM</name>
<evidence type="ECO:0000313" key="7">
    <source>
        <dbReference type="Proteomes" id="UP001050691"/>
    </source>
</evidence>
<organism evidence="6 7">
    <name type="scientific">Clathrus columnatus</name>
    <dbReference type="NCBI Taxonomy" id="1419009"/>
    <lineage>
        <taxon>Eukaryota</taxon>
        <taxon>Fungi</taxon>
        <taxon>Dikarya</taxon>
        <taxon>Basidiomycota</taxon>
        <taxon>Agaricomycotina</taxon>
        <taxon>Agaricomycetes</taxon>
        <taxon>Phallomycetidae</taxon>
        <taxon>Phallales</taxon>
        <taxon>Clathraceae</taxon>
        <taxon>Clathrus</taxon>
    </lineage>
</organism>
<feature type="domain" description="Peptidase A1" evidence="5">
    <location>
        <begin position="85"/>
        <end position="383"/>
    </location>
</feature>
<dbReference type="PROSITE" id="PS00141">
    <property type="entry name" value="ASP_PROTEASE"/>
    <property type="match status" value="2"/>
</dbReference>
<accession>A0AAV5AF01</accession>
<dbReference type="InterPro" id="IPR001969">
    <property type="entry name" value="Aspartic_peptidase_AS"/>
</dbReference>
<dbReference type="AlphaFoldDB" id="A0AAV5AF01"/>
<sequence length="383" mass="40346">MYSPRICTFALLTATSVLGFPARHDVRVDSPSPLTLTTQFKSNLRNGGLSRILKNDLARLDCFNQPKKPGGIHVSTTDLLTSFLMTTSIQVGNPPQTFEVLVDTGSSNLIVGANPNSTQYHPTRTSRPTGDQVAIQFGSGEIAGNEVTDQVSIGGVTVTGQSLSIPTQEAGFVLFDGIVGLGPDDLTLGTLVQNPNQVVPTLTDASTPTLAQQKHIKQPLAALTIPLAAKPQGGSIDFGVPDPKKFNSPITFAPSTGNGFWSATQTITYGKQKLNILEPSPGVFDSGTSLLFLPTPAFQAYAAATNATVDPETGLLTVPDPKTLESLYFEIGGTTFEFTPNAQKISKVVLQEAGVDPSSTLLVIADGGSLSVGINFINGFVWL</sequence>
<dbReference type="PROSITE" id="PS51767">
    <property type="entry name" value="PEPTIDASE_A1"/>
    <property type="match status" value="1"/>
</dbReference>
<dbReference type="InterPro" id="IPR021109">
    <property type="entry name" value="Peptidase_aspartic_dom_sf"/>
</dbReference>
<dbReference type="GO" id="GO:0004190">
    <property type="term" value="F:aspartic-type endopeptidase activity"/>
    <property type="evidence" value="ECO:0007669"/>
    <property type="project" value="UniProtKB-KW"/>
</dbReference>
<evidence type="ECO:0000313" key="6">
    <source>
        <dbReference type="EMBL" id="GJJ13202.1"/>
    </source>
</evidence>
<evidence type="ECO:0000256" key="1">
    <source>
        <dbReference type="ARBA" id="ARBA00007447"/>
    </source>
</evidence>
<dbReference type="PANTHER" id="PTHR47966">
    <property type="entry name" value="BETA-SITE APP-CLEAVING ENZYME, ISOFORM A-RELATED"/>
    <property type="match status" value="1"/>
</dbReference>
<evidence type="ECO:0000256" key="2">
    <source>
        <dbReference type="ARBA" id="ARBA00022750"/>
    </source>
</evidence>
<dbReference type="SUPFAM" id="SSF50630">
    <property type="entry name" value="Acid proteases"/>
    <property type="match status" value="1"/>
</dbReference>
<evidence type="ECO:0000256" key="3">
    <source>
        <dbReference type="RuleBase" id="RU000454"/>
    </source>
</evidence>
<keyword evidence="2 3" id="KW-0064">Aspartyl protease</keyword>
<dbReference type="EMBL" id="BPWL01000008">
    <property type="protein sequence ID" value="GJJ13202.1"/>
    <property type="molecule type" value="Genomic_DNA"/>
</dbReference>
<dbReference type="PANTHER" id="PTHR47966:SF51">
    <property type="entry name" value="BETA-SITE APP-CLEAVING ENZYME, ISOFORM A-RELATED"/>
    <property type="match status" value="1"/>
</dbReference>
<dbReference type="Proteomes" id="UP001050691">
    <property type="component" value="Unassembled WGS sequence"/>
</dbReference>
<keyword evidence="3" id="KW-0645">Protease</keyword>
<dbReference type="Pfam" id="PF00026">
    <property type="entry name" value="Asp"/>
    <property type="match status" value="1"/>
</dbReference>
<feature type="chain" id="PRO_5043685915" description="Peptidase A1 domain-containing protein" evidence="4">
    <location>
        <begin position="20"/>
        <end position="383"/>
    </location>
</feature>
<dbReference type="CDD" id="cd05471">
    <property type="entry name" value="pepsin_like"/>
    <property type="match status" value="1"/>
</dbReference>
<keyword evidence="7" id="KW-1185">Reference proteome</keyword>